<evidence type="ECO:0008006" key="4">
    <source>
        <dbReference type="Google" id="ProtNLM"/>
    </source>
</evidence>
<dbReference type="Proteomes" id="UP000403266">
    <property type="component" value="Unassembled WGS sequence"/>
</dbReference>
<gene>
    <name evidence="2" type="ORF">FS320_36395</name>
</gene>
<accession>A0A5N7N4B3</accession>
<feature type="chain" id="PRO_5030135870" description="Copper resistance protein CopC" evidence="1">
    <location>
        <begin position="24"/>
        <end position="166"/>
    </location>
</feature>
<comment type="caution">
    <text evidence="2">The sequence shown here is derived from an EMBL/GenBank/DDBJ whole genome shotgun (WGS) entry which is preliminary data.</text>
</comment>
<sequence>MTLLIKTLTAVAAGTMLATSAFAQSAREFRGPSPFETSFGVPIQNEPPAKLIMDPPLPQAVAQGLFLSQYRVENVRIVQAFGPGALTVSPRIGHLHVTVDDLPWTWADASDNGTIDVGGFPPGEHKVKIDLVDANHEILNGQSVTHTFTVPAMTGEPGMTQVHMHK</sequence>
<evidence type="ECO:0000256" key="1">
    <source>
        <dbReference type="SAM" id="SignalP"/>
    </source>
</evidence>
<proteinExistence type="predicted"/>
<feature type="signal peptide" evidence="1">
    <location>
        <begin position="1"/>
        <end position="23"/>
    </location>
</feature>
<dbReference type="AlphaFoldDB" id="A0A5N7N4B3"/>
<dbReference type="InterPro" id="IPR046133">
    <property type="entry name" value="DUF6130"/>
</dbReference>
<dbReference type="EMBL" id="VOSK01000354">
    <property type="protein sequence ID" value="MPR30366.1"/>
    <property type="molecule type" value="Genomic_DNA"/>
</dbReference>
<evidence type="ECO:0000313" key="2">
    <source>
        <dbReference type="EMBL" id="MPR30366.1"/>
    </source>
</evidence>
<dbReference type="Pfam" id="PF19625">
    <property type="entry name" value="DUF6130"/>
    <property type="match status" value="1"/>
</dbReference>
<dbReference type="OrthoDB" id="1493962at2"/>
<protein>
    <recommendedName>
        <fullName evidence="4">Copper resistance protein CopC</fullName>
    </recommendedName>
</protein>
<keyword evidence="1" id="KW-0732">Signal</keyword>
<name>A0A5N7N4B3_9HYPH</name>
<reference evidence="2 3" key="1">
    <citation type="journal article" date="2019" name="Syst. Appl. Microbiol.">
        <title>Microvirga tunisiensis sp. nov., a root nodule symbiotic bacterium isolated from Lupinus micranthus and L. luteus grown in Northern Tunisia.</title>
        <authorList>
            <person name="Msaddak A."/>
            <person name="Rejili M."/>
            <person name="Duran D."/>
            <person name="Mars M."/>
            <person name="Palacios J.M."/>
            <person name="Ruiz-Argueso T."/>
            <person name="Rey L."/>
            <person name="Imperial J."/>
        </authorList>
    </citation>
    <scope>NUCLEOTIDE SEQUENCE [LARGE SCALE GENOMIC DNA]</scope>
    <source>
        <strain evidence="2 3">Lmie10</strain>
    </source>
</reference>
<evidence type="ECO:0000313" key="3">
    <source>
        <dbReference type="Proteomes" id="UP000403266"/>
    </source>
</evidence>
<keyword evidence="3" id="KW-1185">Reference proteome</keyword>
<organism evidence="2 3">
    <name type="scientific">Microvirga tunisiensis</name>
    <dbReference type="NCBI Taxonomy" id="2108360"/>
    <lineage>
        <taxon>Bacteria</taxon>
        <taxon>Pseudomonadati</taxon>
        <taxon>Pseudomonadota</taxon>
        <taxon>Alphaproteobacteria</taxon>
        <taxon>Hyphomicrobiales</taxon>
        <taxon>Methylobacteriaceae</taxon>
        <taxon>Microvirga</taxon>
    </lineage>
</organism>